<comment type="cofactor">
    <cofactor evidence="1">
        <name>FAD</name>
        <dbReference type="ChEBI" id="CHEBI:57692"/>
    </cofactor>
</comment>
<evidence type="ECO:0000256" key="1">
    <source>
        <dbReference type="ARBA" id="ARBA00001974"/>
    </source>
</evidence>
<evidence type="ECO:0000256" key="2">
    <source>
        <dbReference type="ARBA" id="ARBA00022630"/>
    </source>
</evidence>
<dbReference type="InterPro" id="IPR036188">
    <property type="entry name" value="FAD/NAD-bd_sf"/>
</dbReference>
<gene>
    <name evidence="6" type="ORF">B0T10DRAFT_470584</name>
</gene>
<dbReference type="Proteomes" id="UP000777438">
    <property type="component" value="Unassembled WGS sequence"/>
</dbReference>
<dbReference type="GO" id="GO:0004499">
    <property type="term" value="F:N,N-dimethylaniline monooxygenase activity"/>
    <property type="evidence" value="ECO:0007669"/>
    <property type="project" value="InterPro"/>
</dbReference>
<evidence type="ECO:0008006" key="8">
    <source>
        <dbReference type="Google" id="ProtNLM"/>
    </source>
</evidence>
<keyword evidence="4" id="KW-0560">Oxidoreductase</keyword>
<evidence type="ECO:0000313" key="6">
    <source>
        <dbReference type="EMBL" id="KAH6900408.1"/>
    </source>
</evidence>
<evidence type="ECO:0000256" key="3">
    <source>
        <dbReference type="ARBA" id="ARBA00022827"/>
    </source>
</evidence>
<name>A0A9P9AXP0_9HYPO</name>
<sequence length="464" mass="52039">MADAVEHHDIIVLGAGLSGINTAHVLNESLPHRSFTILEARPVLGGTWSFFRYPGFRCDSFMTSFGLKWHPWKHRHKMASAAEIVEYLEEAVDAAGFREKIQFRHKMVGWEWRTEEQQWRLDVDVDGTRKVMTANFVVSCLGYYAYDKAFPVVIPGLGDFKGQVVHPQWWPEDLDYLNKKMIVIGSGATTITIVPTLAKQAGMVTMLQRSPSFVVSRDSSSPVDAFLHGFLPLAWVHWFAWWKDTLREVMVTQFLLAYPDVGRNMINKMTKEAVPADLDALHRDNVELVTDVIETVTEDGILLKSGRKLAADIIVTATGLYFQIFGGVTPCVDGQPIDVGSHYAWRGCMLDSLPNVGFIIGYVTQSWTPGADVMAKTVVRVLKRMEKTGSTSVMPVMENKEGQPKKLLIPAVSSYFVKAADRIPKVTGKGVWYSRLFATDMWAWLFGNVTTGLLYGRPRSKKDG</sequence>
<evidence type="ECO:0000313" key="7">
    <source>
        <dbReference type="Proteomes" id="UP000777438"/>
    </source>
</evidence>
<dbReference type="PANTHER" id="PTHR43872">
    <property type="entry name" value="MONOOXYGENASE, PUTATIVE (AFU_ORTHOLOGUE AFUA_8G02570)-RELATED"/>
    <property type="match status" value="1"/>
</dbReference>
<keyword evidence="5" id="KW-0503">Monooxygenase</keyword>
<dbReference type="InterPro" id="IPR051820">
    <property type="entry name" value="FAD-binding_MO"/>
</dbReference>
<dbReference type="GO" id="GO:0050661">
    <property type="term" value="F:NADP binding"/>
    <property type="evidence" value="ECO:0007669"/>
    <property type="project" value="InterPro"/>
</dbReference>
<dbReference type="PANTHER" id="PTHR43872:SF1">
    <property type="entry name" value="MONOOXYGENASE, PUTATIVE (AFU_ORTHOLOGUE AFUA_8G02570)-RELATED"/>
    <property type="match status" value="1"/>
</dbReference>
<dbReference type="Pfam" id="PF13450">
    <property type="entry name" value="NAD_binding_8"/>
    <property type="match status" value="1"/>
</dbReference>
<dbReference type="SUPFAM" id="SSF51905">
    <property type="entry name" value="FAD/NAD(P)-binding domain"/>
    <property type="match status" value="1"/>
</dbReference>
<evidence type="ECO:0000256" key="4">
    <source>
        <dbReference type="ARBA" id="ARBA00023002"/>
    </source>
</evidence>
<keyword evidence="3" id="KW-0274">FAD</keyword>
<proteinExistence type="predicted"/>
<evidence type="ECO:0000256" key="5">
    <source>
        <dbReference type="ARBA" id="ARBA00023033"/>
    </source>
</evidence>
<protein>
    <recommendedName>
        <fullName evidence="8">Monooxygenase</fullName>
    </recommendedName>
</protein>
<accession>A0A9P9AXP0</accession>
<keyword evidence="7" id="KW-1185">Reference proteome</keyword>
<dbReference type="InterPro" id="IPR020946">
    <property type="entry name" value="Flavin_mOase-like"/>
</dbReference>
<reference evidence="6 7" key="1">
    <citation type="journal article" date="2021" name="Nat. Commun.">
        <title>Genetic determinants of endophytism in the Arabidopsis root mycobiome.</title>
        <authorList>
            <person name="Mesny F."/>
            <person name="Miyauchi S."/>
            <person name="Thiergart T."/>
            <person name="Pickel B."/>
            <person name="Atanasova L."/>
            <person name="Karlsson M."/>
            <person name="Huettel B."/>
            <person name="Barry K.W."/>
            <person name="Haridas S."/>
            <person name="Chen C."/>
            <person name="Bauer D."/>
            <person name="Andreopoulos W."/>
            <person name="Pangilinan J."/>
            <person name="LaButti K."/>
            <person name="Riley R."/>
            <person name="Lipzen A."/>
            <person name="Clum A."/>
            <person name="Drula E."/>
            <person name="Henrissat B."/>
            <person name="Kohler A."/>
            <person name="Grigoriev I.V."/>
            <person name="Martin F.M."/>
            <person name="Hacquard S."/>
        </authorList>
    </citation>
    <scope>NUCLEOTIDE SEQUENCE [LARGE SCALE GENOMIC DNA]</scope>
    <source>
        <strain evidence="6 7">MPI-CAGE-CH-0241</strain>
    </source>
</reference>
<dbReference type="EMBL" id="JAGPYM010000001">
    <property type="protein sequence ID" value="KAH6900408.1"/>
    <property type="molecule type" value="Genomic_DNA"/>
</dbReference>
<dbReference type="GO" id="GO:0050660">
    <property type="term" value="F:flavin adenine dinucleotide binding"/>
    <property type="evidence" value="ECO:0007669"/>
    <property type="project" value="InterPro"/>
</dbReference>
<comment type="caution">
    <text evidence="6">The sequence shown here is derived from an EMBL/GenBank/DDBJ whole genome shotgun (WGS) entry which is preliminary data.</text>
</comment>
<dbReference type="OrthoDB" id="66881at2759"/>
<keyword evidence="2" id="KW-0285">Flavoprotein</keyword>
<dbReference type="Gene3D" id="3.50.50.60">
    <property type="entry name" value="FAD/NAD(P)-binding domain"/>
    <property type="match status" value="1"/>
</dbReference>
<dbReference type="AlphaFoldDB" id="A0A9P9AXP0"/>
<organism evidence="6 7">
    <name type="scientific">Thelonectria olida</name>
    <dbReference type="NCBI Taxonomy" id="1576542"/>
    <lineage>
        <taxon>Eukaryota</taxon>
        <taxon>Fungi</taxon>
        <taxon>Dikarya</taxon>
        <taxon>Ascomycota</taxon>
        <taxon>Pezizomycotina</taxon>
        <taxon>Sordariomycetes</taxon>
        <taxon>Hypocreomycetidae</taxon>
        <taxon>Hypocreales</taxon>
        <taxon>Nectriaceae</taxon>
        <taxon>Thelonectria</taxon>
    </lineage>
</organism>
<dbReference type="Pfam" id="PF00743">
    <property type="entry name" value="FMO-like"/>
    <property type="match status" value="1"/>
</dbReference>